<dbReference type="Gene3D" id="3.50.50.60">
    <property type="entry name" value="FAD/NAD(P)-binding domain"/>
    <property type="match status" value="2"/>
</dbReference>
<accession>A0ABW0IIK5</accession>
<gene>
    <name evidence="3" type="ORF">ACFPOB_00635</name>
</gene>
<dbReference type="PROSITE" id="PS51257">
    <property type="entry name" value="PROKAR_LIPOPROTEIN"/>
    <property type="match status" value="1"/>
</dbReference>
<protein>
    <submittedName>
        <fullName evidence="3">NAD(P)/FAD-dependent oxidoreductase</fullName>
        <ecNumber evidence="3">1.-.-.-</ecNumber>
    </submittedName>
</protein>
<dbReference type="InterPro" id="IPR036188">
    <property type="entry name" value="FAD/NAD-bd_sf"/>
</dbReference>
<dbReference type="SUPFAM" id="SSF51905">
    <property type="entry name" value="FAD/NAD(P)-binding domain"/>
    <property type="match status" value="1"/>
</dbReference>
<feature type="domain" description="FAD dependent oxidoreductase" evidence="2">
    <location>
        <begin position="5"/>
        <end position="394"/>
    </location>
</feature>
<dbReference type="SUPFAM" id="SSF54373">
    <property type="entry name" value="FAD-linked reductases, C-terminal domain"/>
    <property type="match status" value="1"/>
</dbReference>
<evidence type="ECO:0000256" key="1">
    <source>
        <dbReference type="ARBA" id="ARBA00023002"/>
    </source>
</evidence>
<dbReference type="EC" id="1.-.-.-" evidence="3"/>
<dbReference type="PANTHER" id="PTHR13847:SF289">
    <property type="entry name" value="GLYCINE OXIDASE"/>
    <property type="match status" value="1"/>
</dbReference>
<reference evidence="4" key="1">
    <citation type="journal article" date="2019" name="Int. J. Syst. Evol. Microbiol.">
        <title>The Global Catalogue of Microorganisms (GCM) 10K type strain sequencing project: providing services to taxonomists for standard genome sequencing and annotation.</title>
        <authorList>
            <consortium name="The Broad Institute Genomics Platform"/>
            <consortium name="The Broad Institute Genome Sequencing Center for Infectious Disease"/>
            <person name="Wu L."/>
            <person name="Ma J."/>
        </authorList>
    </citation>
    <scope>NUCLEOTIDE SEQUENCE [LARGE SCALE GENOMIC DNA]</scope>
    <source>
        <strain evidence="4">NCAIM B.01391</strain>
    </source>
</reference>
<sequence length="414" mass="45080">MTRSVIVLGAGMVGVSCALALQKRGLKVTLVDRREPGRETSYGNAGVISRSSIMPLNNPGLWKNLPKYLGNRHAAVRYRLGHLLANPGWILGFLSEAKPDRLAPRVAALESLIAPSLPLHKRLMTEAGIAWRLRDTGFLELWRSEEGRAAAEARRTFLEDHGVRVEALDRQALSALEPSLNPIFSAALLHKDSASVDWPGAVVEAYAALFAARGGTVLRHEVTGLSKQGEGWRVTTKSAQYDADLAVVALGPWSADLLRPLGLKVPLNVERGYHRHYQPAQGRFLNRPIYDVEASYMLAPMERGLRLTSGVELAHRDAPDDHAQIEQVLPRAREAFPLTEPAEDTTWRGSRPTLPDSLPMIGEAPRNPGLWLAFGNQHIGFSTGPVTGEILAALVCGEPAPADPAPFAPGRYLS</sequence>
<dbReference type="InterPro" id="IPR006076">
    <property type="entry name" value="FAD-dep_OxRdtase"/>
</dbReference>
<evidence type="ECO:0000259" key="2">
    <source>
        <dbReference type="Pfam" id="PF01266"/>
    </source>
</evidence>
<evidence type="ECO:0000313" key="3">
    <source>
        <dbReference type="EMBL" id="MFC5418066.1"/>
    </source>
</evidence>
<dbReference type="RefSeq" id="WP_377795066.1">
    <property type="nucleotide sequence ID" value="NZ_JBHSLW010000002.1"/>
</dbReference>
<comment type="caution">
    <text evidence="3">The sequence shown here is derived from an EMBL/GenBank/DDBJ whole genome shotgun (WGS) entry which is preliminary data.</text>
</comment>
<keyword evidence="1 3" id="KW-0560">Oxidoreductase</keyword>
<dbReference type="Proteomes" id="UP001596053">
    <property type="component" value="Unassembled WGS sequence"/>
</dbReference>
<name>A0ABW0IIK5_9HYPH</name>
<organism evidence="3 4">
    <name type="scientific">Bosea eneae</name>
    <dbReference type="NCBI Taxonomy" id="151454"/>
    <lineage>
        <taxon>Bacteria</taxon>
        <taxon>Pseudomonadati</taxon>
        <taxon>Pseudomonadota</taxon>
        <taxon>Alphaproteobacteria</taxon>
        <taxon>Hyphomicrobiales</taxon>
        <taxon>Boseaceae</taxon>
        <taxon>Bosea</taxon>
    </lineage>
</organism>
<dbReference type="Pfam" id="PF01266">
    <property type="entry name" value="DAO"/>
    <property type="match status" value="1"/>
</dbReference>
<evidence type="ECO:0000313" key="4">
    <source>
        <dbReference type="Proteomes" id="UP001596053"/>
    </source>
</evidence>
<keyword evidence="4" id="KW-1185">Reference proteome</keyword>
<dbReference type="PANTHER" id="PTHR13847">
    <property type="entry name" value="SARCOSINE DEHYDROGENASE-RELATED"/>
    <property type="match status" value="1"/>
</dbReference>
<dbReference type="EMBL" id="JBHSLW010000002">
    <property type="protein sequence ID" value="MFC5418066.1"/>
    <property type="molecule type" value="Genomic_DNA"/>
</dbReference>
<dbReference type="Gene3D" id="3.30.9.10">
    <property type="entry name" value="D-Amino Acid Oxidase, subunit A, domain 2"/>
    <property type="match status" value="1"/>
</dbReference>
<proteinExistence type="predicted"/>
<dbReference type="GO" id="GO:0016491">
    <property type="term" value="F:oxidoreductase activity"/>
    <property type="evidence" value="ECO:0007669"/>
    <property type="project" value="UniProtKB-KW"/>
</dbReference>